<protein>
    <submittedName>
        <fullName evidence="2">Uncharacterized protein</fullName>
    </submittedName>
</protein>
<keyword evidence="3" id="KW-1185">Reference proteome</keyword>
<organism evidence="2 3">
    <name type="scientific">Citricoccus parietis</name>
    <dbReference type="NCBI Taxonomy" id="592307"/>
    <lineage>
        <taxon>Bacteria</taxon>
        <taxon>Bacillati</taxon>
        <taxon>Actinomycetota</taxon>
        <taxon>Actinomycetes</taxon>
        <taxon>Micrococcales</taxon>
        <taxon>Micrococcaceae</taxon>
        <taxon>Citricoccus</taxon>
    </lineage>
</organism>
<evidence type="ECO:0000256" key="1">
    <source>
        <dbReference type="SAM" id="MobiDB-lite"/>
    </source>
</evidence>
<comment type="caution">
    <text evidence="2">The sequence shown here is derived from an EMBL/GenBank/DDBJ whole genome shotgun (WGS) entry which is preliminary data.</text>
</comment>
<name>A0ABV5G7K7_9MICC</name>
<sequence>MSICPPRVFPKGSGALRFIPWAPRSSRAPIPGPSGRGTASGWKDHCGS</sequence>
<proteinExistence type="predicted"/>
<reference evidence="2 3" key="1">
    <citation type="submission" date="2024-09" db="EMBL/GenBank/DDBJ databases">
        <authorList>
            <person name="Sun Q."/>
            <person name="Mori K."/>
        </authorList>
    </citation>
    <scope>NUCLEOTIDE SEQUENCE [LARGE SCALE GENOMIC DNA]</scope>
    <source>
        <strain evidence="2 3">CCM 7609</strain>
    </source>
</reference>
<evidence type="ECO:0000313" key="3">
    <source>
        <dbReference type="Proteomes" id="UP001589575"/>
    </source>
</evidence>
<feature type="region of interest" description="Disordered" evidence="1">
    <location>
        <begin position="23"/>
        <end position="48"/>
    </location>
</feature>
<evidence type="ECO:0000313" key="2">
    <source>
        <dbReference type="EMBL" id="MFB9074941.1"/>
    </source>
</evidence>
<gene>
    <name evidence="2" type="ORF">ACFFX0_28645</name>
</gene>
<accession>A0ABV5G7K7</accession>
<dbReference type="Proteomes" id="UP001589575">
    <property type="component" value="Unassembled WGS sequence"/>
</dbReference>
<dbReference type="EMBL" id="JBHMFI010000004">
    <property type="protein sequence ID" value="MFB9074941.1"/>
    <property type="molecule type" value="Genomic_DNA"/>
</dbReference>